<organism evidence="3 4">
    <name type="scientific">Candidatus Nomurabacteria bacterium GW2011_GWE1_35_16</name>
    <dbReference type="NCBI Taxonomy" id="1618761"/>
    <lineage>
        <taxon>Bacteria</taxon>
        <taxon>Candidatus Nomuraibacteriota</taxon>
    </lineage>
</organism>
<gene>
    <name evidence="3" type="ORF">UR64_C0004G0008</name>
</gene>
<proteinExistence type="predicted"/>
<dbReference type="AlphaFoldDB" id="A0A0G0EHA5"/>
<reference evidence="3 4" key="1">
    <citation type="journal article" date="2015" name="Nature">
        <title>rRNA introns, odd ribosomes, and small enigmatic genomes across a large radiation of phyla.</title>
        <authorList>
            <person name="Brown C.T."/>
            <person name="Hug L.A."/>
            <person name="Thomas B.C."/>
            <person name="Sharon I."/>
            <person name="Castelle C.J."/>
            <person name="Singh A."/>
            <person name="Wilkins M.J."/>
            <person name="Williams K.H."/>
            <person name="Banfield J.F."/>
        </authorList>
    </citation>
    <scope>NUCLEOTIDE SEQUENCE [LARGE SCALE GENOMIC DNA]</scope>
</reference>
<evidence type="ECO:0000313" key="4">
    <source>
        <dbReference type="Proteomes" id="UP000034952"/>
    </source>
</evidence>
<sequence>MKKCMVFLLLALLLGLKSVGADSYQHWITFYEERANKSMVETKHSLTRLEMSDIYGALVGNKILPNDVYRLSTGVVYKIPQPSLFLEYIERCVKVARPSATTAQLVFEAISTSERTQWGNDISVRVRNYYYSSLNKKVQFNDNYSGADEGVWVLVIDGTPTIKCDCGNPLERIGEMVKATPPKQDPPPPPPPPPTDDNNQAPKKVLKVNKSVQDLGKPNQDPRPQRGEIKIRIGDVVISLGILTALILLAKHLLGHSDDPDLPDQGIDPPPNPGNTNTGGPGIDPPPNGG</sequence>
<comment type="caution">
    <text evidence="3">The sequence shown here is derived from an EMBL/GenBank/DDBJ whole genome shotgun (WGS) entry which is preliminary data.</text>
</comment>
<evidence type="ECO:0000313" key="3">
    <source>
        <dbReference type="EMBL" id="KKP66627.1"/>
    </source>
</evidence>
<name>A0A0G0EHA5_9BACT</name>
<evidence type="ECO:0000256" key="2">
    <source>
        <dbReference type="SAM" id="SignalP"/>
    </source>
</evidence>
<dbReference type="EMBL" id="LBPY01000004">
    <property type="protein sequence ID" value="KKP66627.1"/>
    <property type="molecule type" value="Genomic_DNA"/>
</dbReference>
<keyword evidence="2" id="KW-0732">Signal</keyword>
<dbReference type="Proteomes" id="UP000034952">
    <property type="component" value="Unassembled WGS sequence"/>
</dbReference>
<feature type="region of interest" description="Disordered" evidence="1">
    <location>
        <begin position="178"/>
        <end position="201"/>
    </location>
</feature>
<feature type="chain" id="PRO_5002531977" evidence="2">
    <location>
        <begin position="22"/>
        <end position="290"/>
    </location>
</feature>
<evidence type="ECO:0000256" key="1">
    <source>
        <dbReference type="SAM" id="MobiDB-lite"/>
    </source>
</evidence>
<feature type="compositionally biased region" description="Pro residues" evidence="1">
    <location>
        <begin position="183"/>
        <end position="195"/>
    </location>
</feature>
<protein>
    <submittedName>
        <fullName evidence="3">Uncharacterized protein</fullName>
    </submittedName>
</protein>
<feature type="region of interest" description="Disordered" evidence="1">
    <location>
        <begin position="257"/>
        <end position="290"/>
    </location>
</feature>
<accession>A0A0G0EHA5</accession>
<feature type="signal peptide" evidence="2">
    <location>
        <begin position="1"/>
        <end position="21"/>
    </location>
</feature>